<organism evidence="1 2">
    <name type="scientific">Ameca splendens</name>
    <dbReference type="NCBI Taxonomy" id="208324"/>
    <lineage>
        <taxon>Eukaryota</taxon>
        <taxon>Metazoa</taxon>
        <taxon>Chordata</taxon>
        <taxon>Craniata</taxon>
        <taxon>Vertebrata</taxon>
        <taxon>Euteleostomi</taxon>
        <taxon>Actinopterygii</taxon>
        <taxon>Neopterygii</taxon>
        <taxon>Teleostei</taxon>
        <taxon>Neoteleostei</taxon>
        <taxon>Acanthomorphata</taxon>
        <taxon>Ovalentaria</taxon>
        <taxon>Atherinomorphae</taxon>
        <taxon>Cyprinodontiformes</taxon>
        <taxon>Goodeidae</taxon>
        <taxon>Ameca</taxon>
    </lineage>
</organism>
<protein>
    <submittedName>
        <fullName evidence="1">Uncharacterized protein</fullName>
    </submittedName>
</protein>
<dbReference type="EMBL" id="JAHRIP010037862">
    <property type="protein sequence ID" value="MEQ2294578.1"/>
    <property type="molecule type" value="Genomic_DNA"/>
</dbReference>
<dbReference type="Proteomes" id="UP001469553">
    <property type="component" value="Unassembled WGS sequence"/>
</dbReference>
<reference evidence="1 2" key="1">
    <citation type="submission" date="2021-06" db="EMBL/GenBank/DDBJ databases">
        <authorList>
            <person name="Palmer J.M."/>
        </authorList>
    </citation>
    <scope>NUCLEOTIDE SEQUENCE [LARGE SCALE GENOMIC DNA]</scope>
    <source>
        <strain evidence="1 2">AS_MEX2019</strain>
        <tissue evidence="1">Muscle</tissue>
    </source>
</reference>
<sequence>MCYCTPVMNQAHLEKYLGWLPVLQCLIANLSPCVSLYSLTFSSCLLLGKGFPVLTSGLHCSISGPQTSSHLPPNENSWIISSRAGNLKAPHFPFLCTTCSPSDTQVKILQRSLFLLRTSPSHTHSDLIPADPAHSSSIIFCSHQYACIHPLSHLSDHFAPAHIFCLPQRSCSPFPQ</sequence>
<accession>A0ABV0YL70</accession>
<proteinExistence type="predicted"/>
<comment type="caution">
    <text evidence="1">The sequence shown here is derived from an EMBL/GenBank/DDBJ whole genome shotgun (WGS) entry which is preliminary data.</text>
</comment>
<evidence type="ECO:0000313" key="1">
    <source>
        <dbReference type="EMBL" id="MEQ2294578.1"/>
    </source>
</evidence>
<keyword evidence="2" id="KW-1185">Reference proteome</keyword>
<name>A0ABV0YL70_9TELE</name>
<gene>
    <name evidence="1" type="ORF">AMECASPLE_005338</name>
</gene>
<evidence type="ECO:0000313" key="2">
    <source>
        <dbReference type="Proteomes" id="UP001469553"/>
    </source>
</evidence>